<evidence type="ECO:0000256" key="5">
    <source>
        <dbReference type="ARBA" id="ARBA00022970"/>
    </source>
</evidence>
<keyword evidence="11" id="KW-1185">Reference proteome</keyword>
<keyword evidence="7 9" id="KW-0472">Membrane</keyword>
<feature type="transmembrane region" description="Helical" evidence="9">
    <location>
        <begin position="95"/>
        <end position="117"/>
    </location>
</feature>
<feature type="transmembrane region" description="Helical" evidence="9">
    <location>
        <begin position="188"/>
        <end position="211"/>
    </location>
</feature>
<dbReference type="PANTHER" id="PTHR11795:SF445">
    <property type="entry name" value="AMINO ACID ABC TRANSPORTER PERMEASE PROTEIN"/>
    <property type="match status" value="1"/>
</dbReference>
<evidence type="ECO:0000256" key="2">
    <source>
        <dbReference type="ARBA" id="ARBA00022448"/>
    </source>
</evidence>
<feature type="transmembrane region" description="Helical" evidence="9">
    <location>
        <begin position="261"/>
        <end position="283"/>
    </location>
</feature>
<feature type="transmembrane region" description="Helical" evidence="9">
    <location>
        <begin position="6"/>
        <end position="27"/>
    </location>
</feature>
<dbReference type="CDD" id="cd06582">
    <property type="entry name" value="TM_PBP1_LivH_like"/>
    <property type="match status" value="1"/>
</dbReference>
<comment type="similarity">
    <text evidence="8">Belongs to the binding-protein-dependent transport system permease family. LivHM subfamily.</text>
</comment>
<evidence type="ECO:0000256" key="4">
    <source>
        <dbReference type="ARBA" id="ARBA00022692"/>
    </source>
</evidence>
<gene>
    <name evidence="10" type="ORF">SCD90_15055</name>
</gene>
<evidence type="ECO:0000313" key="10">
    <source>
        <dbReference type="EMBL" id="MDX6807388.1"/>
    </source>
</evidence>
<dbReference type="InterPro" id="IPR001851">
    <property type="entry name" value="ABC_transp_permease"/>
</dbReference>
<evidence type="ECO:0000256" key="7">
    <source>
        <dbReference type="ARBA" id="ARBA00023136"/>
    </source>
</evidence>
<keyword evidence="6 9" id="KW-1133">Transmembrane helix</keyword>
<reference evidence="10 11" key="1">
    <citation type="submission" date="2023-11" db="EMBL/GenBank/DDBJ databases">
        <authorList>
            <person name="Bao R."/>
        </authorList>
    </citation>
    <scope>NUCLEOTIDE SEQUENCE [LARGE SCALE GENOMIC DNA]</scope>
    <source>
        <strain evidence="10 11">PJ23</strain>
    </source>
</reference>
<evidence type="ECO:0000256" key="6">
    <source>
        <dbReference type="ARBA" id="ARBA00022989"/>
    </source>
</evidence>
<proteinExistence type="inferred from homology"/>
<feature type="transmembrane region" description="Helical" evidence="9">
    <location>
        <begin position="226"/>
        <end position="249"/>
    </location>
</feature>
<evidence type="ECO:0000256" key="9">
    <source>
        <dbReference type="SAM" id="Phobius"/>
    </source>
</evidence>
<feature type="transmembrane region" description="Helical" evidence="9">
    <location>
        <begin position="60"/>
        <end position="83"/>
    </location>
</feature>
<name>A0ABU4RT72_9HYPH</name>
<keyword evidence="2" id="KW-0813">Transport</keyword>
<sequence>MSTFAQYTLSGLAIGGIYALVALGFHIMWSAARAVNFAHGDTLMIGAVLAVMGVDAGLPLWLACLLAVFAGGVFGVLLERFAVRPFTGPTASVGWMLTTIAVGIMIESLATMQFGGFSRALPSPGVNGAVQVLGAGVYPQELLIPVVAIAAMLGLRLMQKRTLIGRAMQAVAHDRRAASLMGVDVNRVVAISFALAAFLGAAAGVLVAPVIQASATMGVLLGLKGFAVAIIGGIVSAPGVVVAGLAYGIGEKFIEGYISTAAREIIGFSVMILVLLVFPQGLFGKREVAKV</sequence>
<evidence type="ECO:0000256" key="3">
    <source>
        <dbReference type="ARBA" id="ARBA00022475"/>
    </source>
</evidence>
<dbReference type="InterPro" id="IPR052157">
    <property type="entry name" value="BCAA_transport_permease"/>
</dbReference>
<comment type="caution">
    <text evidence="10">The sequence shown here is derived from an EMBL/GenBank/DDBJ whole genome shotgun (WGS) entry which is preliminary data.</text>
</comment>
<keyword evidence="3" id="KW-1003">Cell membrane</keyword>
<keyword evidence="4 9" id="KW-0812">Transmembrane</keyword>
<protein>
    <submittedName>
        <fullName evidence="10">Branched-chain amino acid ABC transporter permease</fullName>
    </submittedName>
</protein>
<dbReference type="EMBL" id="JAXAFJ010000011">
    <property type="protein sequence ID" value="MDX6807388.1"/>
    <property type="molecule type" value="Genomic_DNA"/>
</dbReference>
<organism evidence="10 11">
    <name type="scientific">Terrihabitans rhizophilus</name>
    <dbReference type="NCBI Taxonomy" id="3092662"/>
    <lineage>
        <taxon>Bacteria</taxon>
        <taxon>Pseudomonadati</taxon>
        <taxon>Pseudomonadota</taxon>
        <taxon>Alphaproteobacteria</taxon>
        <taxon>Hyphomicrobiales</taxon>
        <taxon>Terrihabitans</taxon>
    </lineage>
</organism>
<dbReference type="RefSeq" id="WP_319845513.1">
    <property type="nucleotide sequence ID" value="NZ_JAXAFJ010000011.1"/>
</dbReference>
<dbReference type="Pfam" id="PF02653">
    <property type="entry name" value="BPD_transp_2"/>
    <property type="match status" value="1"/>
</dbReference>
<feature type="transmembrane region" description="Helical" evidence="9">
    <location>
        <begin position="137"/>
        <end position="158"/>
    </location>
</feature>
<evidence type="ECO:0000256" key="8">
    <source>
        <dbReference type="ARBA" id="ARBA00037998"/>
    </source>
</evidence>
<dbReference type="Proteomes" id="UP001274321">
    <property type="component" value="Unassembled WGS sequence"/>
</dbReference>
<evidence type="ECO:0000313" key="11">
    <source>
        <dbReference type="Proteomes" id="UP001274321"/>
    </source>
</evidence>
<comment type="subcellular location">
    <subcellularLocation>
        <location evidence="1">Cell membrane</location>
        <topology evidence="1">Multi-pass membrane protein</topology>
    </subcellularLocation>
</comment>
<accession>A0ABU4RT72</accession>
<evidence type="ECO:0000256" key="1">
    <source>
        <dbReference type="ARBA" id="ARBA00004651"/>
    </source>
</evidence>
<keyword evidence="5" id="KW-0029">Amino-acid transport</keyword>
<dbReference type="PANTHER" id="PTHR11795">
    <property type="entry name" value="BRANCHED-CHAIN AMINO ACID TRANSPORT SYSTEM PERMEASE PROTEIN LIVH"/>
    <property type="match status" value="1"/>
</dbReference>